<keyword evidence="3 7" id="KW-0812">Transmembrane</keyword>
<comment type="caution">
    <text evidence="9">The sequence shown here is derived from an EMBL/GenBank/DDBJ whole genome shotgun (WGS) entry which is preliminary data.</text>
</comment>
<evidence type="ECO:0000256" key="4">
    <source>
        <dbReference type="ARBA" id="ARBA00022989"/>
    </source>
</evidence>
<organism evidence="9 10">
    <name type="scientific">Streptomyces polyrhachis</name>
    <dbReference type="NCBI Taxonomy" id="1282885"/>
    <lineage>
        <taxon>Bacteria</taxon>
        <taxon>Bacillati</taxon>
        <taxon>Actinomycetota</taxon>
        <taxon>Actinomycetes</taxon>
        <taxon>Kitasatosporales</taxon>
        <taxon>Streptomycetaceae</taxon>
        <taxon>Streptomyces</taxon>
    </lineage>
</organism>
<gene>
    <name evidence="9" type="ORF">ACFQLX_05255</name>
</gene>
<feature type="domain" description="Integral membrane bound transporter" evidence="8">
    <location>
        <begin position="386"/>
        <end position="508"/>
    </location>
</feature>
<evidence type="ECO:0000256" key="5">
    <source>
        <dbReference type="ARBA" id="ARBA00023136"/>
    </source>
</evidence>
<sequence length="698" mass="72172">MSHYGLGWRRFLGRASQAGVAVEPGPHEAVAALRGAVGVGIALFVALWWQGPGVAAAAAFGAHLINLVIMQPGYASRPLLALAATAALAAAMLTGGLAAPWTLLFLLAAGVWTYAAGLSWALGPVPGLVAITAVVGMLFLVPQPESPREVVRQALATAAGCLLQVVLVGLWHPRRWEPHREALAEGCASVADYGYLLTEWPTAPFDSRALLAARDASTLGRLHARGRPGGLTGVRPLLEQARALLAAVADPGPEEGTGASRHPSATAEAVLNAAAEFLDGAATAVLSGASVPAPAQSALEELLGVLEGDTAADPDTAATEVRLLEVLLRIETALEAPAPGSDARVRPPSAAQSLHKVATVLRASAATGSLIRRYALRATAVVVALTALGRALPVAHGYWAPMAAVLIMRPEAWQTYRRGAARMAGTVAGVAGATGLVLFVRPEPWVSGALAVLCIGTLYLEFRRGDFLTSVAGASYVVLLLALAGVPADVAAGERVGLTVLGALAVLVAYALFPAWQTTTIPVHLAEILEATGRYVADAFRLLARPDPGVHRELREALNDQRRAFADLRGAADAAEEEPVRPQGLSETAVTRCRRAFAAIQRAVLLLEARHTTAGPPGVAAEDVEAVEEFADRLASATDEGAAALLAGRAPEFTGLAEAVAGVAKLPEPVPRVAGIVVEALEELSAALEGERPLRRSG</sequence>
<dbReference type="PANTHER" id="PTHR30509">
    <property type="entry name" value="P-HYDROXYBENZOIC ACID EFFLUX PUMP SUBUNIT-RELATED"/>
    <property type="match status" value="1"/>
</dbReference>
<dbReference type="Pfam" id="PF13515">
    <property type="entry name" value="FUSC_2"/>
    <property type="match status" value="1"/>
</dbReference>
<protein>
    <submittedName>
        <fullName evidence="9">FUSC family protein</fullName>
    </submittedName>
</protein>
<feature type="transmembrane region" description="Helical" evidence="7">
    <location>
        <begin position="80"/>
        <end position="108"/>
    </location>
</feature>
<feature type="transmembrane region" description="Helical" evidence="7">
    <location>
        <begin position="468"/>
        <end position="486"/>
    </location>
</feature>
<dbReference type="Proteomes" id="UP001596413">
    <property type="component" value="Unassembled WGS sequence"/>
</dbReference>
<proteinExistence type="inferred from homology"/>
<evidence type="ECO:0000256" key="7">
    <source>
        <dbReference type="SAM" id="Phobius"/>
    </source>
</evidence>
<evidence type="ECO:0000256" key="1">
    <source>
        <dbReference type="ARBA" id="ARBA00004651"/>
    </source>
</evidence>
<dbReference type="PANTHER" id="PTHR30509:SF9">
    <property type="entry name" value="MULTIDRUG RESISTANCE PROTEIN MDTO"/>
    <property type="match status" value="1"/>
</dbReference>
<feature type="transmembrane region" description="Helical" evidence="7">
    <location>
        <begin position="419"/>
        <end position="440"/>
    </location>
</feature>
<reference evidence="10" key="1">
    <citation type="journal article" date="2019" name="Int. J. Syst. Evol. Microbiol.">
        <title>The Global Catalogue of Microorganisms (GCM) 10K type strain sequencing project: providing services to taxonomists for standard genome sequencing and annotation.</title>
        <authorList>
            <consortium name="The Broad Institute Genomics Platform"/>
            <consortium name="The Broad Institute Genome Sequencing Center for Infectious Disease"/>
            <person name="Wu L."/>
            <person name="Ma J."/>
        </authorList>
    </citation>
    <scope>NUCLEOTIDE SEQUENCE [LARGE SCALE GENOMIC DNA]</scope>
    <source>
        <strain evidence="10">CGMCC 1.13681</strain>
    </source>
</reference>
<keyword evidence="5 7" id="KW-0472">Membrane</keyword>
<feature type="transmembrane region" description="Helical" evidence="7">
    <location>
        <begin position="153"/>
        <end position="171"/>
    </location>
</feature>
<evidence type="ECO:0000256" key="3">
    <source>
        <dbReference type="ARBA" id="ARBA00022692"/>
    </source>
</evidence>
<accession>A0ABW2G9Y5</accession>
<feature type="transmembrane region" description="Helical" evidence="7">
    <location>
        <begin position="498"/>
        <end position="516"/>
    </location>
</feature>
<dbReference type="EMBL" id="JBHSZO010000005">
    <property type="protein sequence ID" value="MFC7217584.1"/>
    <property type="molecule type" value="Genomic_DNA"/>
</dbReference>
<evidence type="ECO:0000259" key="8">
    <source>
        <dbReference type="Pfam" id="PF13515"/>
    </source>
</evidence>
<keyword evidence="2" id="KW-1003">Cell membrane</keyword>
<dbReference type="InterPro" id="IPR049453">
    <property type="entry name" value="Memb_transporter_dom"/>
</dbReference>
<dbReference type="RefSeq" id="WP_386412439.1">
    <property type="nucleotide sequence ID" value="NZ_JBHSZO010000005.1"/>
</dbReference>
<evidence type="ECO:0000256" key="6">
    <source>
        <dbReference type="ARBA" id="ARBA00043993"/>
    </source>
</evidence>
<evidence type="ECO:0000256" key="2">
    <source>
        <dbReference type="ARBA" id="ARBA00022475"/>
    </source>
</evidence>
<evidence type="ECO:0000313" key="10">
    <source>
        <dbReference type="Proteomes" id="UP001596413"/>
    </source>
</evidence>
<keyword evidence="10" id="KW-1185">Reference proteome</keyword>
<keyword evidence="4 7" id="KW-1133">Transmembrane helix</keyword>
<comment type="subcellular location">
    <subcellularLocation>
        <location evidence="1">Cell membrane</location>
        <topology evidence="1">Multi-pass membrane protein</topology>
    </subcellularLocation>
</comment>
<feature type="transmembrane region" description="Helical" evidence="7">
    <location>
        <begin position="445"/>
        <end position="462"/>
    </location>
</feature>
<evidence type="ECO:0000313" key="9">
    <source>
        <dbReference type="EMBL" id="MFC7217584.1"/>
    </source>
</evidence>
<feature type="transmembrane region" description="Helical" evidence="7">
    <location>
        <begin position="120"/>
        <end position="141"/>
    </location>
</feature>
<name>A0ABW2G9Y5_9ACTN</name>
<comment type="similarity">
    <text evidence="6">Belongs to the YccS/YhfK family.</text>
</comment>